<dbReference type="AlphaFoldDB" id="A0A1I8EVS7"/>
<reference evidence="1" key="1">
    <citation type="submission" date="2016-11" db="UniProtKB">
        <authorList>
            <consortium name="WormBaseParasite"/>
        </authorList>
    </citation>
    <scope>IDENTIFICATION</scope>
    <source>
        <strain evidence="1">pt0022</strain>
    </source>
</reference>
<protein>
    <submittedName>
        <fullName evidence="1">Uncharacterized protein</fullName>
    </submittedName>
</protein>
<evidence type="ECO:0000313" key="1">
    <source>
        <dbReference type="WBParaSite" id="maker-PairedContig_5492-snap-gene-0.2-mRNA-1"/>
    </source>
</evidence>
<organism evidence="1">
    <name type="scientific">Wuchereria bancrofti</name>
    <dbReference type="NCBI Taxonomy" id="6293"/>
    <lineage>
        <taxon>Eukaryota</taxon>
        <taxon>Metazoa</taxon>
        <taxon>Ecdysozoa</taxon>
        <taxon>Nematoda</taxon>
        <taxon>Chromadorea</taxon>
        <taxon>Rhabditida</taxon>
        <taxon>Spirurina</taxon>
        <taxon>Spiruromorpha</taxon>
        <taxon>Filarioidea</taxon>
        <taxon>Onchocercidae</taxon>
        <taxon>Wuchereria</taxon>
    </lineage>
</organism>
<dbReference type="Gene3D" id="3.20.20.80">
    <property type="entry name" value="Glycosidases"/>
    <property type="match status" value="1"/>
</dbReference>
<sequence>MMTPAFILAFYFKDNAGRVTVAGILNDHHNLCVEKKGSTTLGYDIAKWAARKFTHISPLWFQFKPEVKQKTCIILGIHDMRLTDVHANNSKIKFMPHFIIDR</sequence>
<accession>A0A1I8EVS7</accession>
<proteinExistence type="predicted"/>
<name>A0A1I8EVS7_WUCBA</name>
<dbReference type="WBParaSite" id="maker-PairedContig_5492-snap-gene-0.2-mRNA-1">
    <property type="protein sequence ID" value="maker-PairedContig_5492-snap-gene-0.2-mRNA-1"/>
    <property type="gene ID" value="maker-PairedContig_5492-snap-gene-0.2"/>
</dbReference>